<dbReference type="RefSeq" id="WP_062409204.1">
    <property type="nucleotide sequence ID" value="NZ_CP013652.1"/>
</dbReference>
<gene>
    <name evidence="2" type="ORF">IJ22_28000</name>
</gene>
<dbReference type="Pfam" id="PF25164">
    <property type="entry name" value="CoiA_N"/>
    <property type="match status" value="1"/>
</dbReference>
<sequence length="400" mass="46495">MSVKLEFALLGNELIHISERMSKSTVYLCPLCTNEVLPRKGSIRKHHFYHRPGTNCSASEETILHFNAKHYLKHCINNRIDLDNVLFNIPAEMLDDSLKKIVSILGINHFPLSLKKIVDHYYLKNAAVEQKVNNFIVDVLIDCYENRIVFPNGKEYDEDYGYDVEKVNVGKFIFEVKVTHEIGEKKEEELLKTVIPFIEAIPEQTEKGFNFWVSSFSLKSLIQVINSELINLLSNHFEKELCEVGKKMYEEVKEVELGKRAIKKMISEVDKINFREHISKELFKKINTFKVQAYKSEVVNTTPLLSIKYKTSREGKNFISINDFLSWYGAENILFDLVKKLHSLEYNVNLLIGGYQDTRKDRVVGFEFQLPDKYLYGEQMKNIVRSGLQELLDKCDEEGI</sequence>
<feature type="domain" description="Competence protein CoiA-like N-terminal" evidence="1">
    <location>
        <begin position="19"/>
        <end position="59"/>
    </location>
</feature>
<accession>A0A0U2W6P8</accession>
<dbReference type="OrthoDB" id="3784230at2"/>
<protein>
    <recommendedName>
        <fullName evidence="1">Competence protein CoiA-like N-terminal domain-containing protein</fullName>
    </recommendedName>
</protein>
<keyword evidence="3" id="KW-1185">Reference proteome</keyword>
<dbReference type="STRING" id="162209.IJ22_28000"/>
<evidence type="ECO:0000259" key="1">
    <source>
        <dbReference type="Pfam" id="PF25164"/>
    </source>
</evidence>
<evidence type="ECO:0000313" key="3">
    <source>
        <dbReference type="Proteomes" id="UP000061660"/>
    </source>
</evidence>
<dbReference type="KEGG" id="pnp:IJ22_28000"/>
<evidence type="ECO:0000313" key="2">
    <source>
        <dbReference type="EMBL" id="ALS23173.1"/>
    </source>
</evidence>
<dbReference type="AlphaFoldDB" id="A0A0U2W6P8"/>
<name>A0A0U2W6P8_9BACL</name>
<dbReference type="PATRIC" id="fig|162209.4.peg.2982"/>
<proteinExistence type="predicted"/>
<dbReference type="InterPro" id="IPR057253">
    <property type="entry name" value="CoiA-like_N"/>
</dbReference>
<reference evidence="2 3" key="2">
    <citation type="journal article" date="2016" name="Genome Announc.">
        <title>Complete Genome Sequences of Two Interactive Moderate Thermophiles, Paenibacillus napthalenovorans 32O-Y and Paenibacillus sp. 32O-W.</title>
        <authorList>
            <person name="Butler R.R.III."/>
            <person name="Wang J."/>
            <person name="Stark B.C."/>
            <person name="Pombert J.F."/>
        </authorList>
    </citation>
    <scope>NUCLEOTIDE SEQUENCE [LARGE SCALE GENOMIC DNA]</scope>
    <source>
        <strain evidence="2 3">32O-Y</strain>
    </source>
</reference>
<organism evidence="2 3">
    <name type="scientific">Paenibacillus naphthalenovorans</name>
    <dbReference type="NCBI Taxonomy" id="162209"/>
    <lineage>
        <taxon>Bacteria</taxon>
        <taxon>Bacillati</taxon>
        <taxon>Bacillota</taxon>
        <taxon>Bacilli</taxon>
        <taxon>Bacillales</taxon>
        <taxon>Paenibacillaceae</taxon>
        <taxon>Paenibacillus</taxon>
    </lineage>
</organism>
<dbReference type="EMBL" id="CP013652">
    <property type="protein sequence ID" value="ALS23173.1"/>
    <property type="molecule type" value="Genomic_DNA"/>
</dbReference>
<reference evidence="3" key="1">
    <citation type="submission" date="2015-12" db="EMBL/GenBank/DDBJ databases">
        <title>Complete genome sequences of two moderately thermophilic Paenibacillus species.</title>
        <authorList>
            <person name="Butler R.III."/>
            <person name="Wang J."/>
            <person name="Stark B.C."/>
            <person name="Pombert J.-F."/>
        </authorList>
    </citation>
    <scope>NUCLEOTIDE SEQUENCE [LARGE SCALE GENOMIC DNA]</scope>
    <source>
        <strain evidence="3">32O-Y</strain>
    </source>
</reference>
<dbReference type="Proteomes" id="UP000061660">
    <property type="component" value="Chromosome"/>
</dbReference>